<dbReference type="Proteomes" id="UP001444661">
    <property type="component" value="Unassembled WGS sequence"/>
</dbReference>
<feature type="region of interest" description="Disordered" evidence="1">
    <location>
        <begin position="83"/>
        <end position="221"/>
    </location>
</feature>
<evidence type="ECO:0000313" key="3">
    <source>
        <dbReference type="Proteomes" id="UP001444661"/>
    </source>
</evidence>
<name>A0ABR1RWL8_9PEZI</name>
<evidence type="ECO:0000313" key="2">
    <source>
        <dbReference type="EMBL" id="KAK8022291.1"/>
    </source>
</evidence>
<feature type="compositionally biased region" description="Basic and acidic residues" evidence="1">
    <location>
        <begin position="83"/>
        <end position="95"/>
    </location>
</feature>
<proteinExistence type="predicted"/>
<comment type="caution">
    <text evidence="2">The sequence shown here is derived from an EMBL/GenBank/DDBJ whole genome shotgun (WGS) entry which is preliminary data.</text>
</comment>
<keyword evidence="3" id="KW-1185">Reference proteome</keyword>
<feature type="compositionally biased region" description="Acidic residues" evidence="1">
    <location>
        <begin position="161"/>
        <end position="172"/>
    </location>
</feature>
<feature type="compositionally biased region" description="Polar residues" evidence="1">
    <location>
        <begin position="173"/>
        <end position="188"/>
    </location>
</feature>
<evidence type="ECO:0000256" key="1">
    <source>
        <dbReference type="SAM" id="MobiDB-lite"/>
    </source>
</evidence>
<feature type="compositionally biased region" description="Polar residues" evidence="1">
    <location>
        <begin position="134"/>
        <end position="150"/>
    </location>
</feature>
<dbReference type="EMBL" id="JAQQWK010000012">
    <property type="protein sequence ID" value="KAK8022291.1"/>
    <property type="molecule type" value="Genomic_DNA"/>
</dbReference>
<protein>
    <submittedName>
        <fullName evidence="2">Uncharacterized protein</fullName>
    </submittedName>
</protein>
<accession>A0ABR1RWL8</accession>
<organism evidence="2 3">
    <name type="scientific">Apiospora rasikravindrae</name>
    <dbReference type="NCBI Taxonomy" id="990691"/>
    <lineage>
        <taxon>Eukaryota</taxon>
        <taxon>Fungi</taxon>
        <taxon>Dikarya</taxon>
        <taxon>Ascomycota</taxon>
        <taxon>Pezizomycotina</taxon>
        <taxon>Sordariomycetes</taxon>
        <taxon>Xylariomycetidae</taxon>
        <taxon>Amphisphaeriales</taxon>
        <taxon>Apiosporaceae</taxon>
        <taxon>Apiospora</taxon>
    </lineage>
</organism>
<sequence length="221" mass="23499">MQAESESTSMGPDVRADTSEALLSRTGLYLRPFCRAAIAAGISPNTASSKVKFPMSTPIVLDSFTLPSLTSRPAVWTPSKLYTKDPPLDHSESHPPADSPTNSRHTRVSGSDYAQRPVSSIDVPLGNVSGAPLETNSRTSSPLGSRTSSVIPPHSGSISDSDVDSNSEDNAEGTENQSEMGNELSGHNTLILDGNDYDDPTEAQSAEDLSEDEDKDHLERA</sequence>
<gene>
    <name evidence="2" type="ORF">PG993_013058</name>
</gene>
<reference evidence="2 3" key="1">
    <citation type="submission" date="2023-01" db="EMBL/GenBank/DDBJ databases">
        <title>Analysis of 21 Apiospora genomes using comparative genomics revels a genus with tremendous synthesis potential of carbohydrate active enzymes and secondary metabolites.</title>
        <authorList>
            <person name="Sorensen T."/>
        </authorList>
    </citation>
    <scope>NUCLEOTIDE SEQUENCE [LARGE SCALE GENOMIC DNA]</scope>
    <source>
        <strain evidence="2 3">CBS 33761</strain>
    </source>
</reference>